<reference evidence="19 20" key="1">
    <citation type="journal article" date="2014" name="BMC Genomics">
        <title>Comparison of environmental and isolate Sulfobacillus genomes reveals diverse carbon, sulfur, nitrogen, and hydrogen metabolisms.</title>
        <authorList>
            <person name="Justice N.B."/>
            <person name="Norman A."/>
            <person name="Brown C.T."/>
            <person name="Singh A."/>
            <person name="Thomas B.C."/>
            <person name="Banfield J.F."/>
        </authorList>
    </citation>
    <scope>NUCLEOTIDE SEQUENCE [LARGE SCALE GENOMIC DNA]</scope>
    <source>
        <strain evidence="19">AMDSBA1</strain>
    </source>
</reference>
<dbReference type="InterPro" id="IPR019760">
    <property type="entry name" value="DNA-dir_DNA_pol_A_CS"/>
</dbReference>
<dbReference type="InterPro" id="IPR002298">
    <property type="entry name" value="DNA_polymerase_A"/>
</dbReference>
<evidence type="ECO:0000256" key="4">
    <source>
        <dbReference type="ARBA" id="ARBA00022679"/>
    </source>
</evidence>
<dbReference type="InterPro" id="IPR018320">
    <property type="entry name" value="DNA_polymerase_1"/>
</dbReference>
<keyword evidence="12 16" id="KW-0238">DNA-binding</keyword>
<evidence type="ECO:0000256" key="8">
    <source>
        <dbReference type="ARBA" id="ARBA00022763"/>
    </source>
</evidence>
<evidence type="ECO:0000256" key="11">
    <source>
        <dbReference type="ARBA" id="ARBA00022932"/>
    </source>
</evidence>
<dbReference type="Pfam" id="PF00476">
    <property type="entry name" value="DNA_pol_A"/>
    <property type="match status" value="1"/>
</dbReference>
<dbReference type="Pfam" id="PF01367">
    <property type="entry name" value="5_3_exonuc"/>
    <property type="match status" value="1"/>
</dbReference>
<comment type="caution">
    <text evidence="19">The sequence shown here is derived from an EMBL/GenBank/DDBJ whole genome shotgun (WGS) entry which is preliminary data.</text>
</comment>
<dbReference type="InterPro" id="IPR036397">
    <property type="entry name" value="RNaseH_sf"/>
</dbReference>
<dbReference type="SUPFAM" id="SSF56672">
    <property type="entry name" value="DNA/RNA polymerases"/>
    <property type="match status" value="1"/>
</dbReference>
<dbReference type="PROSITE" id="PS00447">
    <property type="entry name" value="DNA_POLYMERASE_A"/>
    <property type="match status" value="1"/>
</dbReference>
<dbReference type="InterPro" id="IPR008918">
    <property type="entry name" value="HhH2"/>
</dbReference>
<dbReference type="PANTHER" id="PTHR10133:SF27">
    <property type="entry name" value="DNA POLYMERASE NU"/>
    <property type="match status" value="1"/>
</dbReference>
<dbReference type="SMART" id="SM00279">
    <property type="entry name" value="HhH2"/>
    <property type="match status" value="1"/>
</dbReference>
<comment type="subunit">
    <text evidence="16">Single-chain monomer with multiple functions.</text>
</comment>
<evidence type="ECO:0000256" key="16">
    <source>
        <dbReference type="RuleBase" id="RU004460"/>
    </source>
</evidence>
<dbReference type="Gene3D" id="3.40.50.1010">
    <property type="entry name" value="5'-nuclease"/>
    <property type="match status" value="1"/>
</dbReference>
<dbReference type="SUPFAM" id="SSF47807">
    <property type="entry name" value="5' to 3' exonuclease, C-terminal subdomain"/>
    <property type="match status" value="1"/>
</dbReference>
<dbReference type="GO" id="GO:0006261">
    <property type="term" value="P:DNA-templated DNA replication"/>
    <property type="evidence" value="ECO:0007669"/>
    <property type="project" value="UniProtKB-UniRule"/>
</dbReference>
<comment type="similarity">
    <text evidence="1 16">Belongs to the DNA polymerase type-A family.</text>
</comment>
<dbReference type="EC" id="2.7.7.7" evidence="2 15"/>
<protein>
    <recommendedName>
        <fullName evidence="3 15">DNA polymerase I</fullName>
        <ecNumber evidence="2 15">2.7.7.7</ecNumber>
    </recommendedName>
</protein>
<dbReference type="InterPro" id="IPR043502">
    <property type="entry name" value="DNA/RNA_pol_sf"/>
</dbReference>
<comment type="catalytic activity">
    <reaction evidence="14 16">
        <text>DNA(n) + a 2'-deoxyribonucleoside 5'-triphosphate = DNA(n+1) + diphosphate</text>
        <dbReference type="Rhea" id="RHEA:22508"/>
        <dbReference type="Rhea" id="RHEA-COMP:17339"/>
        <dbReference type="Rhea" id="RHEA-COMP:17340"/>
        <dbReference type="ChEBI" id="CHEBI:33019"/>
        <dbReference type="ChEBI" id="CHEBI:61560"/>
        <dbReference type="ChEBI" id="CHEBI:173112"/>
        <dbReference type="EC" id="2.7.7.7"/>
    </reaction>
</comment>
<dbReference type="InterPro" id="IPR029060">
    <property type="entry name" value="PIN-like_dom_sf"/>
</dbReference>
<feature type="domain" description="5'-3' exonuclease" evidence="17">
    <location>
        <begin position="1"/>
        <end position="262"/>
    </location>
</feature>
<dbReference type="FunFam" id="1.20.1060.10:FF:000001">
    <property type="entry name" value="DNA polymerase I"/>
    <property type="match status" value="1"/>
</dbReference>
<evidence type="ECO:0000256" key="3">
    <source>
        <dbReference type="ARBA" id="ARBA00020311"/>
    </source>
</evidence>
<dbReference type="GO" id="GO:0003887">
    <property type="term" value="F:DNA-directed DNA polymerase activity"/>
    <property type="evidence" value="ECO:0007669"/>
    <property type="project" value="UniProtKB-UniRule"/>
</dbReference>
<dbReference type="Gene3D" id="3.30.420.10">
    <property type="entry name" value="Ribonuclease H-like superfamily/Ribonuclease H"/>
    <property type="match status" value="1"/>
</dbReference>
<dbReference type="FunFam" id="1.10.150.20:FF:000002">
    <property type="entry name" value="DNA polymerase I"/>
    <property type="match status" value="1"/>
</dbReference>
<dbReference type="InterPro" id="IPR002421">
    <property type="entry name" value="5-3_exonuclease"/>
</dbReference>
<dbReference type="CDD" id="cd08637">
    <property type="entry name" value="DNA_pol_A_pol_I_C"/>
    <property type="match status" value="1"/>
</dbReference>
<evidence type="ECO:0000256" key="5">
    <source>
        <dbReference type="ARBA" id="ARBA00022695"/>
    </source>
</evidence>
<keyword evidence="8 16" id="KW-0227">DNA damage</keyword>
<proteinExistence type="inferred from homology"/>
<dbReference type="SUPFAM" id="SSF88723">
    <property type="entry name" value="PIN domain-like"/>
    <property type="match status" value="1"/>
</dbReference>
<evidence type="ECO:0000256" key="6">
    <source>
        <dbReference type="ARBA" id="ARBA00022705"/>
    </source>
</evidence>
<evidence type="ECO:0000256" key="1">
    <source>
        <dbReference type="ARBA" id="ARBA00007705"/>
    </source>
</evidence>
<dbReference type="PANTHER" id="PTHR10133">
    <property type="entry name" value="DNA POLYMERASE I"/>
    <property type="match status" value="1"/>
</dbReference>
<evidence type="ECO:0000313" key="19">
    <source>
        <dbReference type="EMBL" id="PSR30716.1"/>
    </source>
</evidence>
<evidence type="ECO:0000259" key="17">
    <source>
        <dbReference type="SMART" id="SM00475"/>
    </source>
</evidence>
<keyword evidence="11 16" id="KW-0239">DNA-directed DNA polymerase</keyword>
<dbReference type="FunFam" id="1.10.150.20:FF:000003">
    <property type="entry name" value="DNA polymerase I"/>
    <property type="match status" value="1"/>
</dbReference>
<keyword evidence="7" id="KW-0540">Nuclease</keyword>
<organism evidence="19 20">
    <name type="scientific">Sulfobacillus benefaciens</name>
    <dbReference type="NCBI Taxonomy" id="453960"/>
    <lineage>
        <taxon>Bacteria</taxon>
        <taxon>Bacillati</taxon>
        <taxon>Bacillota</taxon>
        <taxon>Clostridia</taxon>
        <taxon>Eubacteriales</taxon>
        <taxon>Clostridiales Family XVII. Incertae Sedis</taxon>
        <taxon>Sulfobacillus</taxon>
    </lineage>
</organism>
<gene>
    <name evidence="16 19" type="primary">polA</name>
    <name evidence="19" type="ORF">C7B43_05070</name>
</gene>
<keyword evidence="13 16" id="KW-0234">DNA repair</keyword>
<dbReference type="GO" id="GO:0006302">
    <property type="term" value="P:double-strand break repair"/>
    <property type="evidence" value="ECO:0007669"/>
    <property type="project" value="TreeGrafter"/>
</dbReference>
<evidence type="ECO:0000313" key="20">
    <source>
        <dbReference type="Proteomes" id="UP000242699"/>
    </source>
</evidence>
<keyword evidence="9 16" id="KW-0378">Hydrolase</keyword>
<evidence type="ECO:0000256" key="14">
    <source>
        <dbReference type="ARBA" id="ARBA00049244"/>
    </source>
</evidence>
<dbReference type="Proteomes" id="UP000242699">
    <property type="component" value="Unassembled WGS sequence"/>
</dbReference>
<dbReference type="InterPro" id="IPR020046">
    <property type="entry name" value="5-3_exonucl_a-hlix_arch_N"/>
</dbReference>
<dbReference type="GO" id="GO:0008409">
    <property type="term" value="F:5'-3' exonuclease activity"/>
    <property type="evidence" value="ECO:0007669"/>
    <property type="project" value="UniProtKB-UniRule"/>
</dbReference>
<dbReference type="GO" id="GO:0003677">
    <property type="term" value="F:DNA binding"/>
    <property type="evidence" value="ECO:0007669"/>
    <property type="project" value="UniProtKB-UniRule"/>
</dbReference>
<dbReference type="Gene3D" id="1.20.1060.10">
    <property type="entry name" value="Taq DNA Polymerase, Chain T, domain 4"/>
    <property type="match status" value="1"/>
</dbReference>
<dbReference type="Pfam" id="PF02739">
    <property type="entry name" value="5_3_exonuc_N"/>
    <property type="match status" value="1"/>
</dbReference>
<keyword evidence="10 16" id="KW-0269">Exonuclease</keyword>
<dbReference type="PRINTS" id="PR00868">
    <property type="entry name" value="DNAPOLI"/>
</dbReference>
<name>A0A2T2X8D6_9FIRM</name>
<dbReference type="CDD" id="cd09898">
    <property type="entry name" value="H3TH_53EXO"/>
    <property type="match status" value="1"/>
</dbReference>
<sequence>MPTQLLIDGHSLLFRAYHALRQQNLQTKDGKPTGAIHGLLSMVIKVITGERPDRVILAYDGSQKTFRHNQYLDYKANRAESPDEFRQQVPVALDIIRHLGIPTVMVEGFEADDVIGTLTMMGKDHAYRTFIVTGDRDLLQLVDDDVTVLLTTRTGISDLDRMDAAKVTEKMGVGPSQVPDFKGLMGDSSDNIPGVRGIGEQSAKDLLRCYGTIEEIIRHLPEMDNKRWVKALSGHEEDARTFRDLATIVRNVPLEWPVVEEPFSFRVDGELIELLDEWELQAIKRRLVKTTNHSVDESSRGIDSSSSSTELAREHWVVRWDQLSQDSPYLTVWLDERERELWAMDHEGRIARYVGGAWPKSPLWTWDSKRLYHFWLKEGTREMVHAEDGKLQSYLLDAENGKYDLNSVASRHNFRTPVTPPECLITIEHLIKQQAVEIEKWGLDRLYRDVELPLSLVLAEMEEAGMYVDRGQLQALGKELDVSILTVQREIYELAEMEFNINSPQQLGDVLFVKLNLPSAKKTKTGGYSTDAETLEKIAPLHPIVEKILFYRQLMKIKGTYVDGVLPLIESDNRVHTTFHQTGTATGRLSSSDPNLQNIPVRLPLGRHVRSVFVPSRGRTFLAADYSQIELRILAHLSGDEHLIEAFWHGEDIHRRTAAEIFNIPMDQVDSTWRNRAKAVNFGIVYGISDFGLARDTGVSQHEAKEYIARYFSRYPRLKEYFDDIIERARREGIVRTVMGRIRPLGDIHSRNRARRQYAERMAMNTAIQGSAADLIKIAMVTVYEACRRERFQSQLVLQVHDELIWDAVDGELGELAEVAERSMTQAMSLKVPLIVEFKKGHTWEDLAPWKRTV</sequence>
<dbReference type="EMBL" id="PXYT01000008">
    <property type="protein sequence ID" value="PSR30716.1"/>
    <property type="molecule type" value="Genomic_DNA"/>
</dbReference>
<dbReference type="AlphaFoldDB" id="A0A2T2X8D6"/>
<evidence type="ECO:0000256" key="7">
    <source>
        <dbReference type="ARBA" id="ARBA00022722"/>
    </source>
</evidence>
<dbReference type="SMART" id="SM00475">
    <property type="entry name" value="53EXOc"/>
    <property type="match status" value="1"/>
</dbReference>
<evidence type="ECO:0000256" key="10">
    <source>
        <dbReference type="ARBA" id="ARBA00022839"/>
    </source>
</evidence>
<dbReference type="Gene3D" id="1.10.150.20">
    <property type="entry name" value="5' to 3' exonuclease, C-terminal subdomain"/>
    <property type="match status" value="2"/>
</dbReference>
<evidence type="ECO:0000256" key="13">
    <source>
        <dbReference type="ARBA" id="ARBA00023204"/>
    </source>
</evidence>
<dbReference type="InterPro" id="IPR036279">
    <property type="entry name" value="5-3_exonuclease_C_sf"/>
</dbReference>
<dbReference type="InterPro" id="IPR020045">
    <property type="entry name" value="DNA_polI_H3TH"/>
</dbReference>
<dbReference type="FunFam" id="3.40.50.1010:FF:000001">
    <property type="entry name" value="DNA polymerase I"/>
    <property type="match status" value="1"/>
</dbReference>
<keyword evidence="6 16" id="KW-0235">DNA replication</keyword>
<evidence type="ECO:0000256" key="2">
    <source>
        <dbReference type="ARBA" id="ARBA00012417"/>
    </source>
</evidence>
<keyword evidence="5 16" id="KW-0548">Nucleotidyltransferase</keyword>
<evidence type="ECO:0000256" key="12">
    <source>
        <dbReference type="ARBA" id="ARBA00023125"/>
    </source>
</evidence>
<dbReference type="NCBIfam" id="TIGR00593">
    <property type="entry name" value="pola"/>
    <property type="match status" value="1"/>
</dbReference>
<evidence type="ECO:0000256" key="15">
    <source>
        <dbReference type="NCBIfam" id="TIGR00593"/>
    </source>
</evidence>
<accession>A0A2T2X8D6</accession>
<dbReference type="InterPro" id="IPR001098">
    <property type="entry name" value="DNA-dir_DNA_pol_A_palm_dom"/>
</dbReference>
<feature type="domain" description="DNA-directed DNA polymerase family A palm" evidence="18">
    <location>
        <begin position="606"/>
        <end position="812"/>
    </location>
</feature>
<dbReference type="SMART" id="SM00482">
    <property type="entry name" value="POLAc"/>
    <property type="match status" value="1"/>
</dbReference>
<comment type="function">
    <text evidence="16">In addition to polymerase activity, this DNA polymerase exhibits 5'-3' exonuclease activity.</text>
</comment>
<evidence type="ECO:0000259" key="18">
    <source>
        <dbReference type="SMART" id="SM00482"/>
    </source>
</evidence>
<dbReference type="Gene3D" id="3.30.70.370">
    <property type="match status" value="1"/>
</dbReference>
<keyword evidence="4 16" id="KW-0808">Transferase</keyword>
<evidence type="ECO:0000256" key="9">
    <source>
        <dbReference type="ARBA" id="ARBA00022801"/>
    </source>
</evidence>
<dbReference type="CDD" id="cd09859">
    <property type="entry name" value="PIN_53EXO"/>
    <property type="match status" value="1"/>
</dbReference>